<dbReference type="PANTHER" id="PTHR16222">
    <property type="entry name" value="ADP-RIBOSYLGLYCOHYDROLASE"/>
    <property type="match status" value="1"/>
</dbReference>
<name>A0A927M6G3_9ACTN</name>
<dbReference type="SUPFAM" id="SSF101478">
    <property type="entry name" value="ADP-ribosylglycohydrolase"/>
    <property type="match status" value="1"/>
</dbReference>
<dbReference type="Pfam" id="PF03747">
    <property type="entry name" value="ADP_ribosyl_GH"/>
    <property type="match status" value="1"/>
</dbReference>
<evidence type="ECO:0000256" key="1">
    <source>
        <dbReference type="PIRSR" id="PIRSR605502-1"/>
    </source>
</evidence>
<sequence>MRLTWVQPEDLLPHELVASADEGREVSAIARRWAAAGGSTVPPVSGASPVPAGPELRALAAELLDECDALPAAGSATEPQALTEIRATWPASSGLPGGPPDPDRLHGGWLGRAVGCLLGKPVEKIPRPGIREILESTGRWPLGGYFTAAGLPADVAARWPWNRRSAVNSLAENIDGMPEDDDLNFALLALWVLETHGRNFTGYDVAQAWLDWLPGGRVFTAERVAYRNLLLGLVPPATALRHNPFREWIGAQIRTDVYGWVSPGRPDLAAELAYRDATVSHVRGGVHGALWVAAMTSAAVVASDVDAVLDAGESVLPPQSRFAATVREARALGAAAAGGDWEPVLDALYARHGQLHWVHVRNNAALVAAALAYGRGDLVRSICAVVSGGWDTDSTGATVGSITGALTGAGALPTEWTAPLRGRLRSSVAGFDGVEFAELADRTRKLAVAGEAS</sequence>
<keyword evidence="3" id="KW-1185">Reference proteome</keyword>
<dbReference type="InterPro" id="IPR050792">
    <property type="entry name" value="ADP-ribosylglycohydrolase"/>
</dbReference>
<dbReference type="EMBL" id="JADBEB010000001">
    <property type="protein sequence ID" value="MBE1487616.1"/>
    <property type="molecule type" value="Genomic_DNA"/>
</dbReference>
<protein>
    <submittedName>
        <fullName evidence="2">ADP-ribosylglycohydrolase</fullName>
    </submittedName>
</protein>
<dbReference type="InterPro" id="IPR005502">
    <property type="entry name" value="Ribosyl_crysJ1"/>
</dbReference>
<proteinExistence type="predicted"/>
<evidence type="ECO:0000313" key="3">
    <source>
        <dbReference type="Proteomes" id="UP000649753"/>
    </source>
</evidence>
<comment type="caution">
    <text evidence="2">The sequence shown here is derived from an EMBL/GenBank/DDBJ whole genome shotgun (WGS) entry which is preliminary data.</text>
</comment>
<comment type="cofactor">
    <cofactor evidence="1">
        <name>Mg(2+)</name>
        <dbReference type="ChEBI" id="CHEBI:18420"/>
    </cofactor>
    <text evidence="1">Binds 2 magnesium ions per subunit.</text>
</comment>
<evidence type="ECO:0000313" key="2">
    <source>
        <dbReference type="EMBL" id="MBE1487616.1"/>
    </source>
</evidence>
<feature type="binding site" evidence="1">
    <location>
        <position position="391"/>
    </location>
    <ligand>
        <name>Mg(2+)</name>
        <dbReference type="ChEBI" id="CHEBI:18420"/>
        <label>1</label>
    </ligand>
</feature>
<dbReference type="RefSeq" id="WP_192767431.1">
    <property type="nucleotide sequence ID" value="NZ_JADBEB010000001.1"/>
</dbReference>
<feature type="binding site" evidence="1">
    <location>
        <position position="394"/>
    </location>
    <ligand>
        <name>Mg(2+)</name>
        <dbReference type="ChEBI" id="CHEBI:18420"/>
        <label>1</label>
    </ligand>
</feature>
<dbReference type="PANTHER" id="PTHR16222:SF12">
    <property type="entry name" value="ADP-RIBOSYLGLYCOHYDROLASE-RELATED"/>
    <property type="match status" value="1"/>
</dbReference>
<dbReference type="InterPro" id="IPR036705">
    <property type="entry name" value="Ribosyl_crysJ1_sf"/>
</dbReference>
<organism evidence="2 3">
    <name type="scientific">Plantactinospora soyae</name>
    <dbReference type="NCBI Taxonomy" id="1544732"/>
    <lineage>
        <taxon>Bacteria</taxon>
        <taxon>Bacillati</taxon>
        <taxon>Actinomycetota</taxon>
        <taxon>Actinomycetes</taxon>
        <taxon>Micromonosporales</taxon>
        <taxon>Micromonosporaceae</taxon>
        <taxon>Plantactinospora</taxon>
    </lineage>
</organism>
<feature type="binding site" evidence="1">
    <location>
        <position position="393"/>
    </location>
    <ligand>
        <name>Mg(2+)</name>
        <dbReference type="ChEBI" id="CHEBI:18420"/>
        <label>1</label>
    </ligand>
</feature>
<gene>
    <name evidence="2" type="ORF">H4W31_003254</name>
</gene>
<dbReference type="Gene3D" id="1.10.4080.10">
    <property type="entry name" value="ADP-ribosylation/Crystallin J1"/>
    <property type="match status" value="1"/>
</dbReference>
<keyword evidence="1" id="KW-0460">Magnesium</keyword>
<keyword evidence="1" id="KW-0479">Metal-binding</keyword>
<dbReference type="AlphaFoldDB" id="A0A927M6G3"/>
<reference evidence="2" key="1">
    <citation type="submission" date="2020-10" db="EMBL/GenBank/DDBJ databases">
        <title>Sequencing the genomes of 1000 actinobacteria strains.</title>
        <authorList>
            <person name="Klenk H.-P."/>
        </authorList>
    </citation>
    <scope>NUCLEOTIDE SEQUENCE</scope>
    <source>
        <strain evidence="2">DSM 46832</strain>
    </source>
</reference>
<dbReference type="GO" id="GO:0046872">
    <property type="term" value="F:metal ion binding"/>
    <property type="evidence" value="ECO:0007669"/>
    <property type="project" value="UniProtKB-KW"/>
</dbReference>
<dbReference type="Proteomes" id="UP000649753">
    <property type="component" value="Unassembled WGS sequence"/>
</dbReference>
<accession>A0A927M6G3</accession>